<dbReference type="Proteomes" id="UP001519887">
    <property type="component" value="Unassembled WGS sequence"/>
</dbReference>
<evidence type="ECO:0000313" key="5">
    <source>
        <dbReference type="Proteomes" id="UP001519887"/>
    </source>
</evidence>
<evidence type="ECO:0000313" key="4">
    <source>
        <dbReference type="EMBL" id="MBW7455244.1"/>
    </source>
</evidence>
<name>A0ABS7C2Z3_9BACL</name>
<organism evidence="4 5">
    <name type="scientific">Paenibacillus sepulcri</name>
    <dbReference type="NCBI Taxonomy" id="359917"/>
    <lineage>
        <taxon>Bacteria</taxon>
        <taxon>Bacillati</taxon>
        <taxon>Bacillota</taxon>
        <taxon>Bacilli</taxon>
        <taxon>Bacillales</taxon>
        <taxon>Paenibacillaceae</taxon>
        <taxon>Paenibacillus</taxon>
    </lineage>
</organism>
<sequence length="78" mass="8482">MVQTAKERYEAWLNDPAIDSATKEELAGIAGNDKEIEDRFYRDLEFGTGGLRGVMGAGTNRLNAYTVGKATQGLAAWT</sequence>
<evidence type="ECO:0000256" key="3">
    <source>
        <dbReference type="ARBA" id="ARBA00023235"/>
    </source>
</evidence>
<keyword evidence="1" id="KW-0479">Metal-binding</keyword>
<evidence type="ECO:0000256" key="2">
    <source>
        <dbReference type="ARBA" id="ARBA00022842"/>
    </source>
</evidence>
<proteinExistence type="predicted"/>
<dbReference type="SUPFAM" id="SSF53738">
    <property type="entry name" value="Phosphoglucomutase, first 3 domains"/>
    <property type="match status" value="1"/>
</dbReference>
<evidence type="ECO:0000256" key="1">
    <source>
        <dbReference type="ARBA" id="ARBA00022723"/>
    </source>
</evidence>
<comment type="caution">
    <text evidence="4">The sequence shown here is derived from an EMBL/GenBank/DDBJ whole genome shotgun (WGS) entry which is preliminary data.</text>
</comment>
<dbReference type="Gene3D" id="3.40.120.10">
    <property type="entry name" value="Alpha-D-Glucose-1,6-Bisphosphate, subunit A, domain 3"/>
    <property type="match status" value="1"/>
</dbReference>
<dbReference type="InterPro" id="IPR016055">
    <property type="entry name" value="A-D-PHexomutase_a/b/a-I/II/III"/>
</dbReference>
<feature type="non-terminal residue" evidence="4">
    <location>
        <position position="78"/>
    </location>
</feature>
<keyword evidence="2" id="KW-0460">Magnesium</keyword>
<accession>A0ABS7C2Z3</accession>
<keyword evidence="5" id="KW-1185">Reference proteome</keyword>
<gene>
    <name evidence="4" type="ORF">K0U00_14555</name>
</gene>
<dbReference type="PANTHER" id="PTHR45745">
    <property type="entry name" value="PHOSPHOMANNOMUTASE 45A"/>
    <property type="match status" value="1"/>
</dbReference>
<dbReference type="PANTHER" id="PTHR45745:SF1">
    <property type="entry name" value="PHOSPHOGLUCOMUTASE 2B-RELATED"/>
    <property type="match status" value="1"/>
</dbReference>
<reference evidence="4 5" key="1">
    <citation type="submission" date="2021-07" db="EMBL/GenBank/DDBJ databases">
        <title>Paenibacillus radiodurans sp. nov., isolated from the southeastern edge of Tengger Desert.</title>
        <authorList>
            <person name="Zhang G."/>
        </authorList>
    </citation>
    <scope>NUCLEOTIDE SEQUENCE [LARGE SCALE GENOMIC DNA]</scope>
    <source>
        <strain evidence="4 5">CCM 7311</strain>
    </source>
</reference>
<protein>
    <submittedName>
        <fullName evidence="4">Phospho-sugar mutase</fullName>
    </submittedName>
</protein>
<keyword evidence="3" id="KW-0413">Isomerase</keyword>
<dbReference type="EMBL" id="JAHZIK010000327">
    <property type="protein sequence ID" value="MBW7455244.1"/>
    <property type="molecule type" value="Genomic_DNA"/>
</dbReference>